<evidence type="ECO:0000259" key="6">
    <source>
        <dbReference type="Pfam" id="PF12253"/>
    </source>
</evidence>
<dbReference type="GO" id="GO:0005634">
    <property type="term" value="C:nucleus"/>
    <property type="evidence" value="ECO:0007669"/>
    <property type="project" value="UniProtKB-SubCell"/>
</dbReference>
<evidence type="ECO:0000256" key="4">
    <source>
        <dbReference type="ARBA" id="ARBA00023242"/>
    </source>
</evidence>
<dbReference type="OMA" id="KGPCWES"/>
<keyword evidence="2" id="KW-0227">DNA damage</keyword>
<dbReference type="EMBL" id="LUGG01000004">
    <property type="protein sequence ID" value="OBZ75701.1"/>
    <property type="molecule type" value="Genomic_DNA"/>
</dbReference>
<evidence type="ECO:0000256" key="2">
    <source>
        <dbReference type="ARBA" id="ARBA00022763"/>
    </source>
</evidence>
<proteinExistence type="predicted"/>
<sequence length="780" mass="87755">MPGQTNHINHLWLKSDMESLCSSRRFYRFKRCRRRCKAKIVKFREMIEQRMKRQEPPLDAIPDEHKPLIAKLVHESDKTLPALSKHIQHELLPEQDDDDDDAASKVLALALPYDVVEQAIKSIASRNNYGLQSLPGGAKVPTGLHIWKWEVVEQLRDWLPKTAREKIENRITERRQAQKDVQVLFESLSEDERNALVGSKHTGKTSLKSRFGMKASDEIVVVESSDHESRSSQQLKNKRVEKVQRTDNDESGQQNGSPGTKGPSRSRKSVDSEKIAKEKERLEKKAAKFEKDMKEKAAQDKSRSLMANFFGKARPQAPVRSSSAAKDPDPSVAGPSSVQSEFQKAFKPFVVKKDAELAPINWFRDARTQTAKGKYRTDGNVIIIDDEEVRNAPEDVQMQDALSYIDVGRSSIQERLWDSFSALPPSIHRPCRRSHRSRLKTYCPHHVRTIIAQLNEAEISGDDAQVRSLLALLRNRSLLPAKVLIFASDARPGYFGTWTRNSHEIGPRAPFARDVAAIDYGYDSGEEWEEEGGEADDVVEDAEEEDGGDEGDSDLDDWLVDDDEVEDPGTPVEDRARSPDGLPSDLPVPPKRKGDDATKQNKKRKIVVPLVPFTKGPCWESTVGRCKYEPFHPYRIELFNDTPFPINPFTFVSTSVEESVKPATGKSASDPLFAVPALPARFINVQPAILSAPGPSSAPVKRTPLMPKTPFPNVHLPLLFARIDSLATTSLHCIVETVHHELQAHRVKKNAIEAKVREIAEKSKERKVWVVKPDARVRGQ</sequence>
<dbReference type="STRING" id="5627.A0A1C7MFJ2"/>
<evidence type="ECO:0000313" key="8">
    <source>
        <dbReference type="Proteomes" id="UP000092993"/>
    </source>
</evidence>
<evidence type="ECO:0000256" key="1">
    <source>
        <dbReference type="ARBA" id="ARBA00004123"/>
    </source>
</evidence>
<dbReference type="GO" id="GO:0006334">
    <property type="term" value="P:nucleosome assembly"/>
    <property type="evidence" value="ECO:0007669"/>
    <property type="project" value="TreeGrafter"/>
</dbReference>
<dbReference type="OrthoDB" id="440676at2759"/>
<dbReference type="Proteomes" id="UP000092993">
    <property type="component" value="Unassembled WGS sequence"/>
</dbReference>
<comment type="subcellular location">
    <subcellularLocation>
        <location evidence="1">Nucleus</location>
    </subcellularLocation>
</comment>
<evidence type="ECO:0000256" key="5">
    <source>
        <dbReference type="SAM" id="MobiDB-lite"/>
    </source>
</evidence>
<dbReference type="InterPro" id="IPR022043">
    <property type="entry name" value="CAF1A_DD"/>
</dbReference>
<feature type="region of interest" description="Disordered" evidence="5">
    <location>
        <begin position="222"/>
        <end position="339"/>
    </location>
</feature>
<evidence type="ECO:0000256" key="3">
    <source>
        <dbReference type="ARBA" id="ARBA00023204"/>
    </source>
</evidence>
<accession>A0A1C7MFJ2</accession>
<dbReference type="PANTHER" id="PTHR15272">
    <property type="entry name" value="CHROMATIN ASSEMBLY FACTOR 1 SUBUNIT A CAF-1 SUBUNIT A"/>
    <property type="match status" value="1"/>
</dbReference>
<dbReference type="PANTHER" id="PTHR15272:SF0">
    <property type="entry name" value="CHROMATIN ASSEMBLY FACTOR 1 SUBUNIT A"/>
    <property type="match status" value="1"/>
</dbReference>
<dbReference type="GO" id="GO:0033186">
    <property type="term" value="C:CAF-1 complex"/>
    <property type="evidence" value="ECO:0007669"/>
    <property type="project" value="TreeGrafter"/>
</dbReference>
<dbReference type="AlphaFoldDB" id="A0A1C7MFJ2"/>
<keyword evidence="3" id="KW-0234">DNA repair</keyword>
<protein>
    <recommendedName>
        <fullName evidence="6">Chromatin assembly factor 1 subunit A dimerization domain-containing protein</fullName>
    </recommendedName>
</protein>
<evidence type="ECO:0000313" key="7">
    <source>
        <dbReference type="EMBL" id="OBZ75701.1"/>
    </source>
</evidence>
<dbReference type="Pfam" id="PF12253">
    <property type="entry name" value="CAF1A_dimeriz"/>
    <property type="match status" value="1"/>
</dbReference>
<organism evidence="7 8">
    <name type="scientific">Grifola frondosa</name>
    <name type="common">Maitake</name>
    <name type="synonym">Polyporus frondosus</name>
    <dbReference type="NCBI Taxonomy" id="5627"/>
    <lineage>
        <taxon>Eukaryota</taxon>
        <taxon>Fungi</taxon>
        <taxon>Dikarya</taxon>
        <taxon>Basidiomycota</taxon>
        <taxon>Agaricomycotina</taxon>
        <taxon>Agaricomycetes</taxon>
        <taxon>Polyporales</taxon>
        <taxon>Grifolaceae</taxon>
        <taxon>Grifola</taxon>
    </lineage>
</organism>
<feature type="compositionally biased region" description="Acidic residues" evidence="5">
    <location>
        <begin position="526"/>
        <end position="567"/>
    </location>
</feature>
<keyword evidence="8" id="KW-1185">Reference proteome</keyword>
<feature type="region of interest" description="Disordered" evidence="5">
    <location>
        <begin position="526"/>
        <end position="601"/>
    </location>
</feature>
<feature type="domain" description="Chromatin assembly factor 1 subunit A dimerization" evidence="6">
    <location>
        <begin position="482"/>
        <end position="552"/>
    </location>
</feature>
<feature type="compositionally biased region" description="Basic and acidic residues" evidence="5">
    <location>
        <begin position="268"/>
        <end position="303"/>
    </location>
</feature>
<feature type="compositionally biased region" description="Basic and acidic residues" evidence="5">
    <location>
        <begin position="238"/>
        <end position="248"/>
    </location>
</feature>
<keyword evidence="4" id="KW-0539">Nucleus</keyword>
<name>A0A1C7MFJ2_GRIFR</name>
<reference evidence="7 8" key="1">
    <citation type="submission" date="2016-03" db="EMBL/GenBank/DDBJ databases">
        <title>Whole genome sequencing of Grifola frondosa 9006-11.</title>
        <authorList>
            <person name="Min B."/>
            <person name="Park H."/>
            <person name="Kim J.-G."/>
            <person name="Cho H."/>
            <person name="Oh Y.-L."/>
            <person name="Kong W.-S."/>
            <person name="Choi I.-G."/>
        </authorList>
    </citation>
    <scope>NUCLEOTIDE SEQUENCE [LARGE SCALE GENOMIC DNA]</scope>
    <source>
        <strain evidence="7 8">9006-11</strain>
    </source>
</reference>
<gene>
    <name evidence="7" type="ORF">A0H81_04511</name>
</gene>
<comment type="caution">
    <text evidence="7">The sequence shown here is derived from an EMBL/GenBank/DDBJ whole genome shotgun (WGS) entry which is preliminary data.</text>
</comment>
<dbReference type="GO" id="GO:0006281">
    <property type="term" value="P:DNA repair"/>
    <property type="evidence" value="ECO:0007669"/>
    <property type="project" value="UniProtKB-KW"/>
</dbReference>